<keyword evidence="3" id="KW-1185">Reference proteome</keyword>
<dbReference type="PANTHER" id="PTHR39332">
    <property type="entry name" value="BLL4707 PROTEIN"/>
    <property type="match status" value="1"/>
</dbReference>
<name>A0A212A6G6_9RHOB</name>
<dbReference type="CDD" id="cd07821">
    <property type="entry name" value="PYR_PYL_RCAR_like"/>
    <property type="match status" value="1"/>
</dbReference>
<accession>A0A212A6G6</accession>
<dbReference type="InterPro" id="IPR023393">
    <property type="entry name" value="START-like_dom_sf"/>
</dbReference>
<comment type="caution">
    <text evidence="2">The sequence shown here is derived from an EMBL/GenBank/DDBJ whole genome shotgun (WGS) entry which is preliminary data.</text>
</comment>
<feature type="chain" id="PRO_5013120838" description="MxaD family protein" evidence="1">
    <location>
        <begin position="25"/>
        <end position="181"/>
    </location>
</feature>
<organism evidence="2 3">
    <name type="scientific">Haematobacter genomosp. 1</name>
    <dbReference type="NCBI Taxonomy" id="366618"/>
    <lineage>
        <taxon>Bacteria</taxon>
        <taxon>Pseudomonadati</taxon>
        <taxon>Pseudomonadota</taxon>
        <taxon>Alphaproteobacteria</taxon>
        <taxon>Rhodobacterales</taxon>
        <taxon>Paracoccaceae</taxon>
        <taxon>Haematobacter</taxon>
    </lineage>
</organism>
<evidence type="ECO:0000256" key="1">
    <source>
        <dbReference type="SAM" id="SignalP"/>
    </source>
</evidence>
<evidence type="ECO:0000313" key="2">
    <source>
        <dbReference type="EMBL" id="OWJ74383.1"/>
    </source>
</evidence>
<dbReference type="Gene3D" id="3.30.530.20">
    <property type="match status" value="1"/>
</dbReference>
<evidence type="ECO:0000313" key="3">
    <source>
        <dbReference type="Proteomes" id="UP000196878"/>
    </source>
</evidence>
<gene>
    <name evidence="2" type="ORF">CDV49_19610</name>
</gene>
<keyword evidence="1" id="KW-0732">Signal</keyword>
<dbReference type="PANTHER" id="PTHR39332:SF7">
    <property type="entry name" value="SRPBCC FAMILY PROTEIN"/>
    <property type="match status" value="1"/>
</dbReference>
<dbReference type="Pfam" id="PF10604">
    <property type="entry name" value="Polyketide_cyc2"/>
    <property type="match status" value="1"/>
</dbReference>
<dbReference type="SUPFAM" id="SSF55961">
    <property type="entry name" value="Bet v1-like"/>
    <property type="match status" value="1"/>
</dbReference>
<dbReference type="InterPro" id="IPR019587">
    <property type="entry name" value="Polyketide_cyclase/dehydratase"/>
</dbReference>
<proteinExistence type="predicted"/>
<feature type="signal peptide" evidence="1">
    <location>
        <begin position="1"/>
        <end position="24"/>
    </location>
</feature>
<protein>
    <recommendedName>
        <fullName evidence="4">MxaD family protein</fullName>
    </recommendedName>
</protein>
<sequence>MMRKFVMALAAGAALVFGAGLAEAHGPSRQKVIQEVTLNATPDEVWAVIGKFDDLSWYPRAKSVEIEPGAEVKPGEQRTVTWDNGEQTTEQLTKWNPEGHTYSYRTITDNIKALAVTNYSGIIAVKDEGGKAKVEWTGAFYRGFPNNDPPPELNDEAAIATVTAAHQMGLDALVEKFGKAN</sequence>
<dbReference type="EMBL" id="NIPW01000068">
    <property type="protein sequence ID" value="OWJ74383.1"/>
    <property type="molecule type" value="Genomic_DNA"/>
</dbReference>
<dbReference type="OrthoDB" id="1364128at2"/>
<dbReference type="Proteomes" id="UP000196878">
    <property type="component" value="Unassembled WGS sequence"/>
</dbReference>
<reference evidence="2 3" key="1">
    <citation type="submission" date="2016-12" db="EMBL/GenBank/DDBJ databases">
        <title>Comparison of Traditional DNA-DNA Hybridization with In Silico Genomic Analysis.</title>
        <authorList>
            <person name="Nicholson A.C."/>
            <person name="Humrighouse B.W."/>
            <person name="Graziano J."/>
            <person name="Lasker B."/>
            <person name="Whitney A.M."/>
            <person name="Mcquiston J.R."/>
        </authorList>
    </citation>
    <scope>NUCLEOTIDE SEQUENCE [LARGE SCALE GENOMIC DNA]</scope>
    <source>
        <strain evidence="2 3">H2240</strain>
    </source>
</reference>
<dbReference type="AlphaFoldDB" id="A0A212A6G6"/>
<evidence type="ECO:0008006" key="4">
    <source>
        <dbReference type="Google" id="ProtNLM"/>
    </source>
</evidence>